<gene>
    <name evidence="1" type="ORF">EDD18DRAFT_1312697</name>
</gene>
<keyword evidence="2" id="KW-1185">Reference proteome</keyword>
<evidence type="ECO:0000313" key="2">
    <source>
        <dbReference type="Proteomes" id="UP001175228"/>
    </source>
</evidence>
<sequence length="426" mass="49510">MVWEWIYTKGFPVGSAQIEKVLGPTSLTLSRNAFSEVLLPYGVNFYQIFIPDLMQEGESVCYAIRPGTVQGLNHHNDVSGQKKLAARDYKDLLQCSIPCFDGLFPEEDNHIVIDTLFDFTLWHALVKSRMHTDSSLYAFKTIFNLLTYKFHLLGDYYWTIPQFGTTDSYSTQIEHHWINEKEPLPPANPEDQYQMSASQHYPLDLHSWLVENQDDLAIVDFIPKLNDHILPYDDPTPEQRSYLHITNNRIYLHKVLHINYTTYNIHQDQNSINPHTHSDVMVLANETTSTHPYWYAHIIGIFHAEACYHDPNGSLEDSWPFNVNFLWVCWYGFDGKHWSGFRAKWPHWVGFVQGEDPEVFGFLDPSDIIQGTHLLPVYRLGQTQDVLLLLIAHHPNEHDKDYECYTVDMWVDHDMSFCYSGLGVGH</sequence>
<proteinExistence type="predicted"/>
<accession>A0AA39P6C9</accession>
<comment type="caution">
    <text evidence="1">The sequence shown here is derived from an EMBL/GenBank/DDBJ whole genome shotgun (WGS) entry which is preliminary data.</text>
</comment>
<protein>
    <submittedName>
        <fullName evidence="1">Uncharacterized protein</fullName>
    </submittedName>
</protein>
<organism evidence="1 2">
    <name type="scientific">Armillaria luteobubalina</name>
    <dbReference type="NCBI Taxonomy" id="153913"/>
    <lineage>
        <taxon>Eukaryota</taxon>
        <taxon>Fungi</taxon>
        <taxon>Dikarya</taxon>
        <taxon>Basidiomycota</taxon>
        <taxon>Agaricomycotina</taxon>
        <taxon>Agaricomycetes</taxon>
        <taxon>Agaricomycetidae</taxon>
        <taxon>Agaricales</taxon>
        <taxon>Marasmiineae</taxon>
        <taxon>Physalacriaceae</taxon>
        <taxon>Armillaria</taxon>
    </lineage>
</organism>
<dbReference type="AlphaFoldDB" id="A0AA39P6C9"/>
<dbReference type="Proteomes" id="UP001175228">
    <property type="component" value="Unassembled WGS sequence"/>
</dbReference>
<name>A0AA39P6C9_9AGAR</name>
<dbReference type="EMBL" id="JAUEPU010000106">
    <property type="protein sequence ID" value="KAK0477743.1"/>
    <property type="molecule type" value="Genomic_DNA"/>
</dbReference>
<evidence type="ECO:0000313" key="1">
    <source>
        <dbReference type="EMBL" id="KAK0477743.1"/>
    </source>
</evidence>
<reference evidence="1" key="1">
    <citation type="submission" date="2023-06" db="EMBL/GenBank/DDBJ databases">
        <authorList>
            <consortium name="Lawrence Berkeley National Laboratory"/>
            <person name="Ahrendt S."/>
            <person name="Sahu N."/>
            <person name="Indic B."/>
            <person name="Wong-Bajracharya J."/>
            <person name="Merenyi Z."/>
            <person name="Ke H.-M."/>
            <person name="Monk M."/>
            <person name="Kocsube S."/>
            <person name="Drula E."/>
            <person name="Lipzen A."/>
            <person name="Balint B."/>
            <person name="Henrissat B."/>
            <person name="Andreopoulos B."/>
            <person name="Martin F.M."/>
            <person name="Harder C.B."/>
            <person name="Rigling D."/>
            <person name="Ford K.L."/>
            <person name="Foster G.D."/>
            <person name="Pangilinan J."/>
            <person name="Papanicolaou A."/>
            <person name="Barry K."/>
            <person name="LaButti K."/>
            <person name="Viragh M."/>
            <person name="Koriabine M."/>
            <person name="Yan M."/>
            <person name="Riley R."/>
            <person name="Champramary S."/>
            <person name="Plett K.L."/>
            <person name="Tsai I.J."/>
            <person name="Slot J."/>
            <person name="Sipos G."/>
            <person name="Plett J."/>
            <person name="Nagy L.G."/>
            <person name="Grigoriev I.V."/>
        </authorList>
    </citation>
    <scope>NUCLEOTIDE SEQUENCE</scope>
    <source>
        <strain evidence="1">HWK02</strain>
    </source>
</reference>